<evidence type="ECO:0000313" key="2">
    <source>
        <dbReference type="EMBL" id="CAG6604768.1"/>
    </source>
</evidence>
<accession>A0A8D8LA76</accession>
<protein>
    <submittedName>
        <fullName evidence="2">(northern house mosquito) hypothetical protein</fullName>
    </submittedName>
</protein>
<organism evidence="2">
    <name type="scientific">Culex pipiens</name>
    <name type="common">House mosquito</name>
    <dbReference type="NCBI Taxonomy" id="7175"/>
    <lineage>
        <taxon>Eukaryota</taxon>
        <taxon>Metazoa</taxon>
        <taxon>Ecdysozoa</taxon>
        <taxon>Arthropoda</taxon>
        <taxon>Hexapoda</taxon>
        <taxon>Insecta</taxon>
        <taxon>Pterygota</taxon>
        <taxon>Neoptera</taxon>
        <taxon>Endopterygota</taxon>
        <taxon>Diptera</taxon>
        <taxon>Nematocera</taxon>
        <taxon>Culicoidea</taxon>
        <taxon>Culicidae</taxon>
        <taxon>Culicinae</taxon>
        <taxon>Culicini</taxon>
        <taxon>Culex</taxon>
        <taxon>Culex</taxon>
    </lineage>
</organism>
<feature type="compositionally biased region" description="Polar residues" evidence="1">
    <location>
        <begin position="46"/>
        <end position="68"/>
    </location>
</feature>
<name>A0A8D8LA76_CULPI</name>
<proteinExistence type="predicted"/>
<evidence type="ECO:0000256" key="1">
    <source>
        <dbReference type="SAM" id="MobiDB-lite"/>
    </source>
</evidence>
<dbReference type="AlphaFoldDB" id="A0A8D8LA76"/>
<sequence length="175" mass="19231">MKICVFFAIVASKLRNSSFSSSGRSVKQSCRINSLHPCTERKQAKNSRCSKAGSSSRGWRSRPVSSSPTNLIPSPTVFFKLNTFISGVPSSTDKNSRRSYSNSTRKRPPGCFNKPGTAPSSCVTNRNFHTPSFSTHGIIRFVMWLVRNSLASRSRSRSNSSFSLNRCSSSSLYGG</sequence>
<dbReference type="EMBL" id="HBUE01246839">
    <property type="protein sequence ID" value="CAG6552445.1"/>
    <property type="molecule type" value="Transcribed_RNA"/>
</dbReference>
<feature type="region of interest" description="Disordered" evidence="1">
    <location>
        <begin position="156"/>
        <end position="175"/>
    </location>
</feature>
<feature type="region of interest" description="Disordered" evidence="1">
    <location>
        <begin position="89"/>
        <end position="119"/>
    </location>
</feature>
<feature type="region of interest" description="Disordered" evidence="1">
    <location>
        <begin position="41"/>
        <end position="68"/>
    </location>
</feature>
<dbReference type="EMBL" id="HBUE01353993">
    <property type="protein sequence ID" value="CAG6604768.1"/>
    <property type="molecule type" value="Transcribed_RNA"/>
</dbReference>
<feature type="compositionally biased region" description="Polar residues" evidence="1">
    <location>
        <begin position="89"/>
        <end position="103"/>
    </location>
</feature>
<reference evidence="2" key="1">
    <citation type="submission" date="2021-05" db="EMBL/GenBank/DDBJ databases">
        <authorList>
            <person name="Alioto T."/>
            <person name="Alioto T."/>
            <person name="Gomez Garrido J."/>
        </authorList>
    </citation>
    <scope>NUCLEOTIDE SEQUENCE</scope>
</reference>